<reference evidence="1 2" key="1">
    <citation type="submission" date="2020-09" db="EMBL/GenBank/DDBJ databases">
        <title>De no assembly of potato wild relative species, Solanum commersonii.</title>
        <authorList>
            <person name="Cho K."/>
        </authorList>
    </citation>
    <scope>NUCLEOTIDE SEQUENCE [LARGE SCALE GENOMIC DNA]</scope>
    <source>
        <strain evidence="1">LZ3.2</strain>
        <tissue evidence="1">Leaf</tissue>
    </source>
</reference>
<organism evidence="1 2">
    <name type="scientific">Solanum commersonii</name>
    <name type="common">Commerson's wild potato</name>
    <name type="synonym">Commerson's nightshade</name>
    <dbReference type="NCBI Taxonomy" id="4109"/>
    <lineage>
        <taxon>Eukaryota</taxon>
        <taxon>Viridiplantae</taxon>
        <taxon>Streptophyta</taxon>
        <taxon>Embryophyta</taxon>
        <taxon>Tracheophyta</taxon>
        <taxon>Spermatophyta</taxon>
        <taxon>Magnoliopsida</taxon>
        <taxon>eudicotyledons</taxon>
        <taxon>Gunneridae</taxon>
        <taxon>Pentapetalae</taxon>
        <taxon>asterids</taxon>
        <taxon>lamiids</taxon>
        <taxon>Solanales</taxon>
        <taxon>Solanaceae</taxon>
        <taxon>Solanoideae</taxon>
        <taxon>Solaneae</taxon>
        <taxon>Solanum</taxon>
    </lineage>
</organism>
<dbReference type="EMBL" id="JACXVP010000009">
    <property type="protein sequence ID" value="KAG5584866.1"/>
    <property type="molecule type" value="Genomic_DNA"/>
</dbReference>
<evidence type="ECO:0000313" key="2">
    <source>
        <dbReference type="Proteomes" id="UP000824120"/>
    </source>
</evidence>
<proteinExistence type="predicted"/>
<sequence length="168" mass="18859">MRIADQQKFFILIAEIPLKSVLPRLSLARKPLNRKSFIQNDGSGETNRSRKHATVVKNDTEETAADSMMRVLNENANEVLEEIMNLILAVTRMTNANEYTVHKNAQGNSSQTVVAKNSTDKPFKHRKLECPAFDENNCRSDLNNQLPCQTLTTPKIGNSDSSEFQPAL</sequence>
<accession>A0A9J5XAQ4</accession>
<comment type="caution">
    <text evidence="1">The sequence shown here is derived from an EMBL/GenBank/DDBJ whole genome shotgun (WGS) entry which is preliminary data.</text>
</comment>
<dbReference type="AlphaFoldDB" id="A0A9J5XAQ4"/>
<dbReference type="Proteomes" id="UP000824120">
    <property type="component" value="Chromosome 9"/>
</dbReference>
<dbReference type="OrthoDB" id="1928633at2759"/>
<protein>
    <submittedName>
        <fullName evidence="1">Uncharacterized protein</fullName>
    </submittedName>
</protein>
<name>A0A9J5XAQ4_SOLCO</name>
<gene>
    <name evidence="1" type="ORF">H5410_045300</name>
</gene>
<keyword evidence="2" id="KW-1185">Reference proteome</keyword>
<evidence type="ECO:0000313" key="1">
    <source>
        <dbReference type="EMBL" id="KAG5584866.1"/>
    </source>
</evidence>